<dbReference type="Gene3D" id="1.10.101.10">
    <property type="entry name" value="PGBD-like superfamily/PGBD"/>
    <property type="match status" value="2"/>
</dbReference>
<dbReference type="SUPFAM" id="SSF54001">
    <property type="entry name" value="Cysteine proteinases"/>
    <property type="match status" value="1"/>
</dbReference>
<gene>
    <name evidence="7" type="ORF">GUY60_11695</name>
</gene>
<comment type="caution">
    <text evidence="7">The sequence shown here is derived from an EMBL/GenBank/DDBJ whole genome shotgun (WGS) entry which is preliminary data.</text>
</comment>
<dbReference type="EMBL" id="JAAAHS010000065">
    <property type="protein sequence ID" value="NBE52074.1"/>
    <property type="molecule type" value="Genomic_DNA"/>
</dbReference>
<protein>
    <recommendedName>
        <fullName evidence="6">NlpC/P60 domain-containing protein</fullName>
    </recommendedName>
</protein>
<comment type="similarity">
    <text evidence="1">Belongs to the peptidase C40 family.</text>
</comment>
<evidence type="ECO:0000256" key="3">
    <source>
        <dbReference type="ARBA" id="ARBA00022801"/>
    </source>
</evidence>
<organism evidence="7 8">
    <name type="scientific">Streptomyces boluensis</name>
    <dbReference type="NCBI Taxonomy" id="1775135"/>
    <lineage>
        <taxon>Bacteria</taxon>
        <taxon>Bacillati</taxon>
        <taxon>Actinomycetota</taxon>
        <taxon>Actinomycetes</taxon>
        <taxon>Kitasatosporales</taxon>
        <taxon>Streptomycetaceae</taxon>
        <taxon>Streptomyces</taxon>
    </lineage>
</organism>
<keyword evidence="8" id="KW-1185">Reference proteome</keyword>
<dbReference type="RefSeq" id="WP_161696656.1">
    <property type="nucleotide sequence ID" value="NZ_JAAAHS010000065.1"/>
</dbReference>
<sequence length="449" mass="47846">METDSGAPVFEEFERAPDCDCPGCIQLRRENARLLPPRLGGRPAAHGARRALVLAAAAGSVLAAPHAVPQAAAGQAALTSPSSPSRTTADDPASTPQGGSSALHGAPEGSQGPPGVPAAGAQAITRAEIINRAKQWVGAQVPYSMDKYFTDGYRQDCSGFVSMAWNLGRNEWTGSLDAFAVRIGREQLQPGDILLFHNQADPEKGSHVTIFGGWTDYTHSHYFAYEQARPHARKQATPYAYWNHSKGYTAYRYKNLRAAAQGPAAAPARRFPGAAAFGPGVRSPYVTQLGRLLVQRGGGRFYRSGPSPVWGEADRRATQAFQRAQGWTGRAADGLPGPLTWEYLVGGKGRDIPPEGKPAGGAAAGRSVGAVPAYPGRGAFRPGQVNAAVERLGRQLVKKGFGAHYRQGPGPVWGESDRRNVEAFQRAQGWRGGAADGYPGPETWRRLFS</sequence>
<evidence type="ECO:0000313" key="8">
    <source>
        <dbReference type="Proteomes" id="UP000598297"/>
    </source>
</evidence>
<feature type="domain" description="NlpC/P60" evidence="6">
    <location>
        <begin position="123"/>
        <end position="253"/>
    </location>
</feature>
<dbReference type="GO" id="GO:0008234">
    <property type="term" value="F:cysteine-type peptidase activity"/>
    <property type="evidence" value="ECO:0007669"/>
    <property type="project" value="UniProtKB-KW"/>
</dbReference>
<evidence type="ECO:0000256" key="4">
    <source>
        <dbReference type="ARBA" id="ARBA00022807"/>
    </source>
</evidence>
<keyword evidence="2" id="KW-0645">Protease</keyword>
<name>A0A964XK72_9ACTN</name>
<dbReference type="SUPFAM" id="SSF47090">
    <property type="entry name" value="PGBD-like"/>
    <property type="match status" value="2"/>
</dbReference>
<dbReference type="PROSITE" id="PS51935">
    <property type="entry name" value="NLPC_P60"/>
    <property type="match status" value="1"/>
</dbReference>
<evidence type="ECO:0000256" key="2">
    <source>
        <dbReference type="ARBA" id="ARBA00022670"/>
    </source>
</evidence>
<reference evidence="7" key="1">
    <citation type="submission" date="2020-01" db="EMBL/GenBank/DDBJ databases">
        <title>Whole-genome analyses of novel actinobacteria.</title>
        <authorList>
            <person name="Sahin N."/>
        </authorList>
    </citation>
    <scope>NUCLEOTIDE SEQUENCE</scope>
    <source>
        <strain evidence="7">YC537</strain>
    </source>
</reference>
<feature type="region of interest" description="Disordered" evidence="5">
    <location>
        <begin position="73"/>
        <end position="120"/>
    </location>
</feature>
<dbReference type="InterPro" id="IPR038765">
    <property type="entry name" value="Papain-like_cys_pep_sf"/>
</dbReference>
<evidence type="ECO:0000259" key="6">
    <source>
        <dbReference type="PROSITE" id="PS51935"/>
    </source>
</evidence>
<proteinExistence type="inferred from homology"/>
<dbReference type="InterPro" id="IPR047763">
    <property type="entry name" value="PG_bind_dom_phiBT1-type"/>
</dbReference>
<dbReference type="Proteomes" id="UP000598297">
    <property type="component" value="Unassembled WGS sequence"/>
</dbReference>
<dbReference type="GO" id="GO:0006508">
    <property type="term" value="P:proteolysis"/>
    <property type="evidence" value="ECO:0007669"/>
    <property type="project" value="UniProtKB-KW"/>
</dbReference>
<dbReference type="OrthoDB" id="5620138at2"/>
<keyword evidence="3" id="KW-0378">Hydrolase</keyword>
<dbReference type="InterPro" id="IPR000064">
    <property type="entry name" value="NLP_P60_dom"/>
</dbReference>
<accession>A0A964XK72</accession>
<dbReference type="InterPro" id="IPR036366">
    <property type="entry name" value="PGBDSf"/>
</dbReference>
<dbReference type="AlphaFoldDB" id="A0A964XK72"/>
<dbReference type="InterPro" id="IPR036365">
    <property type="entry name" value="PGBD-like_sf"/>
</dbReference>
<evidence type="ECO:0000256" key="1">
    <source>
        <dbReference type="ARBA" id="ARBA00007074"/>
    </source>
</evidence>
<evidence type="ECO:0000256" key="5">
    <source>
        <dbReference type="SAM" id="MobiDB-lite"/>
    </source>
</evidence>
<dbReference type="Gene3D" id="3.90.1720.10">
    <property type="entry name" value="endopeptidase domain like (from Nostoc punctiforme)"/>
    <property type="match status" value="1"/>
</dbReference>
<dbReference type="NCBIfam" id="NF038080">
    <property type="entry name" value="PG_bind_siph"/>
    <property type="match status" value="2"/>
</dbReference>
<keyword evidence="4" id="KW-0788">Thiol protease</keyword>
<evidence type="ECO:0000313" key="7">
    <source>
        <dbReference type="EMBL" id="NBE52074.1"/>
    </source>
</evidence>